<dbReference type="EMBL" id="BTRK01000002">
    <property type="protein sequence ID" value="GMR38427.1"/>
    <property type="molecule type" value="Genomic_DNA"/>
</dbReference>
<dbReference type="AlphaFoldDB" id="A0AAN4ZI42"/>
<accession>A0AAN4ZI42</accession>
<evidence type="ECO:0000313" key="2">
    <source>
        <dbReference type="Proteomes" id="UP001328107"/>
    </source>
</evidence>
<feature type="non-terminal residue" evidence="1">
    <location>
        <position position="1"/>
    </location>
</feature>
<protein>
    <submittedName>
        <fullName evidence="1">Uncharacterized protein</fullName>
    </submittedName>
</protein>
<evidence type="ECO:0000313" key="1">
    <source>
        <dbReference type="EMBL" id="GMR38427.1"/>
    </source>
</evidence>
<proteinExistence type="predicted"/>
<comment type="caution">
    <text evidence="1">The sequence shown here is derived from an EMBL/GenBank/DDBJ whole genome shotgun (WGS) entry which is preliminary data.</text>
</comment>
<name>A0AAN4ZI42_9BILA</name>
<organism evidence="1 2">
    <name type="scientific">Pristionchus mayeri</name>
    <dbReference type="NCBI Taxonomy" id="1317129"/>
    <lineage>
        <taxon>Eukaryota</taxon>
        <taxon>Metazoa</taxon>
        <taxon>Ecdysozoa</taxon>
        <taxon>Nematoda</taxon>
        <taxon>Chromadorea</taxon>
        <taxon>Rhabditida</taxon>
        <taxon>Rhabditina</taxon>
        <taxon>Diplogasteromorpha</taxon>
        <taxon>Diplogasteroidea</taxon>
        <taxon>Neodiplogasteridae</taxon>
        <taxon>Pristionchus</taxon>
    </lineage>
</organism>
<keyword evidence="2" id="KW-1185">Reference proteome</keyword>
<dbReference type="Proteomes" id="UP001328107">
    <property type="component" value="Unassembled WGS sequence"/>
</dbReference>
<sequence length="119" mass="13285">KLTEHGAPLSAHPPKFVQSLARTPSRIGSVRRRKMVENVVEAEVKNIFDILQSMVEIDVNPQTIRRKIASLESDSGDNQDKSVSPLRDLICGLNESLGTAVDWLCDIDEYRANENAIKK</sequence>
<reference evidence="2" key="1">
    <citation type="submission" date="2022-10" db="EMBL/GenBank/DDBJ databases">
        <title>Genome assembly of Pristionchus species.</title>
        <authorList>
            <person name="Yoshida K."/>
            <person name="Sommer R.J."/>
        </authorList>
    </citation>
    <scope>NUCLEOTIDE SEQUENCE [LARGE SCALE GENOMIC DNA]</scope>
    <source>
        <strain evidence="2">RS5460</strain>
    </source>
</reference>
<feature type="non-terminal residue" evidence="1">
    <location>
        <position position="119"/>
    </location>
</feature>
<gene>
    <name evidence="1" type="ORF">PMAYCL1PPCAC_08622</name>
</gene>